<keyword evidence="4" id="KW-0675">Receptor</keyword>
<evidence type="ECO:0000256" key="8">
    <source>
        <dbReference type="SAM" id="SignalP"/>
    </source>
</evidence>
<dbReference type="RefSeq" id="XP_008565073.1">
    <property type="nucleotide sequence ID" value="XM_008566851.1"/>
</dbReference>
<organism evidence="10 11">
    <name type="scientific">Galeopterus variegatus</name>
    <name type="common">Malayan flying lemur</name>
    <name type="synonym">Cynocephalus variegatus</name>
    <dbReference type="NCBI Taxonomy" id="482537"/>
    <lineage>
        <taxon>Eukaryota</taxon>
        <taxon>Metazoa</taxon>
        <taxon>Chordata</taxon>
        <taxon>Craniata</taxon>
        <taxon>Vertebrata</taxon>
        <taxon>Euteleostomi</taxon>
        <taxon>Mammalia</taxon>
        <taxon>Eutheria</taxon>
        <taxon>Euarchontoglires</taxon>
        <taxon>Dermoptera</taxon>
        <taxon>Cynocephalidae</taxon>
        <taxon>Galeopterus</taxon>
    </lineage>
</organism>
<evidence type="ECO:0000256" key="4">
    <source>
        <dbReference type="ARBA" id="ARBA00023170"/>
    </source>
</evidence>
<dbReference type="SUPFAM" id="SSF48726">
    <property type="entry name" value="Immunoglobulin"/>
    <property type="match status" value="1"/>
</dbReference>
<dbReference type="Gene3D" id="2.60.40.10">
    <property type="entry name" value="Immunoglobulins"/>
    <property type="match status" value="1"/>
</dbReference>
<dbReference type="InterPro" id="IPR013106">
    <property type="entry name" value="Ig_V-set"/>
</dbReference>
<feature type="region of interest" description="Disordered" evidence="7">
    <location>
        <begin position="264"/>
        <end position="298"/>
    </location>
</feature>
<dbReference type="GeneID" id="103585782"/>
<proteinExistence type="predicted"/>
<evidence type="ECO:0000313" key="10">
    <source>
        <dbReference type="Proteomes" id="UP000694923"/>
    </source>
</evidence>
<keyword evidence="6" id="KW-1279">T cell receptor</keyword>
<dbReference type="InterPro" id="IPR051006">
    <property type="entry name" value="TCR_variable_domain"/>
</dbReference>
<dbReference type="InterPro" id="IPR013783">
    <property type="entry name" value="Ig-like_fold"/>
</dbReference>
<dbReference type="PANTHER" id="PTHR19343:SF3">
    <property type="entry name" value="T CELL RECEPTOR ALPHA VARIABLE 12-2"/>
    <property type="match status" value="1"/>
</dbReference>
<feature type="chain" id="PRO_5045428613" evidence="8">
    <location>
        <begin position="22"/>
        <end position="298"/>
    </location>
</feature>
<reference evidence="11" key="1">
    <citation type="submission" date="2025-08" db="UniProtKB">
        <authorList>
            <consortium name="RefSeq"/>
        </authorList>
    </citation>
    <scope>IDENTIFICATION</scope>
</reference>
<dbReference type="SMART" id="SM00406">
    <property type="entry name" value="IGv"/>
    <property type="match status" value="1"/>
</dbReference>
<keyword evidence="5" id="KW-0393">Immunoglobulin domain</keyword>
<evidence type="ECO:0000256" key="7">
    <source>
        <dbReference type="SAM" id="MobiDB-lite"/>
    </source>
</evidence>
<evidence type="ECO:0000313" key="11">
    <source>
        <dbReference type="RefSeq" id="XP_008565073.1"/>
    </source>
</evidence>
<dbReference type="Pfam" id="PF07686">
    <property type="entry name" value="V-set"/>
    <property type="match status" value="1"/>
</dbReference>
<gene>
    <name evidence="11" type="primary">LOC103585782</name>
</gene>
<feature type="domain" description="Immunoglobulin V-set" evidence="9">
    <location>
        <begin position="40"/>
        <end position="113"/>
    </location>
</feature>
<keyword evidence="1 8" id="KW-0732">Signal</keyword>
<dbReference type="InterPro" id="IPR036179">
    <property type="entry name" value="Ig-like_dom_sf"/>
</dbReference>
<evidence type="ECO:0000256" key="5">
    <source>
        <dbReference type="ARBA" id="ARBA00023319"/>
    </source>
</evidence>
<accession>A0ABM0Q9N2</accession>
<keyword evidence="10" id="KW-1185">Reference proteome</keyword>
<feature type="signal peptide" evidence="8">
    <location>
        <begin position="1"/>
        <end position="21"/>
    </location>
</feature>
<protein>
    <submittedName>
        <fullName evidence="11">LOW QUALITY PROTEIN: uncharacterized protein LOC103585782</fullName>
    </submittedName>
</protein>
<evidence type="ECO:0000259" key="9">
    <source>
        <dbReference type="SMART" id="SM00406"/>
    </source>
</evidence>
<name>A0ABM0Q9N2_GALVR</name>
<evidence type="ECO:0000256" key="6">
    <source>
        <dbReference type="ARBA" id="ARBA00043266"/>
    </source>
</evidence>
<evidence type="ECO:0000256" key="2">
    <source>
        <dbReference type="ARBA" id="ARBA00022859"/>
    </source>
</evidence>
<dbReference type="PANTHER" id="PTHR19343">
    <property type="entry name" value="T CELL RECEPTOR ALPHA VARIABLE 1-2"/>
    <property type="match status" value="1"/>
</dbReference>
<keyword evidence="3" id="KW-1064">Adaptive immunity</keyword>
<keyword evidence="2" id="KW-0391">Immunity</keyword>
<evidence type="ECO:0000256" key="1">
    <source>
        <dbReference type="ARBA" id="ARBA00022729"/>
    </source>
</evidence>
<evidence type="ECO:0000256" key="3">
    <source>
        <dbReference type="ARBA" id="ARBA00023130"/>
    </source>
</evidence>
<sequence>MKKSLRVLLVILWFQLSCVRSQQKEVEQNPESLSVPERATAPLNVCAYSDRASQSLLWYMQYCGKGPEVVMSSYSNGDKEGRFTVQLNKASLYVSLLIRDSQPSDSATYLCADTCHLYLNLLGPQYIQYPKQGPQLLLKHISGESIKGFTAELNKDEASFHQKKLTAHEEESAMCSEWQMTYEAQNGHMAVSSSTSVEPLLCLLVEAFLLLKNKTSKATQLKVANTGSKNCANGLLVRNLRLLGAKGLDVYSVKRTFLTEEPGAISGPRAESSVIPTRKKNGEPPGEGFGDSVAAIGQ</sequence>
<dbReference type="Proteomes" id="UP000694923">
    <property type="component" value="Unplaced"/>
</dbReference>